<evidence type="ECO:0000256" key="1">
    <source>
        <dbReference type="ARBA" id="ARBA00004141"/>
    </source>
</evidence>
<feature type="transmembrane region" description="Helical" evidence="11">
    <location>
        <begin position="12"/>
        <end position="29"/>
    </location>
</feature>
<evidence type="ECO:0000256" key="9">
    <source>
        <dbReference type="ARBA" id="ARBA00047524"/>
    </source>
</evidence>
<comment type="subcellular location">
    <subcellularLocation>
        <location evidence="1">Membrane</location>
        <topology evidence="1">Multi-pass membrane protein</topology>
    </subcellularLocation>
</comment>
<keyword evidence="5" id="KW-0915">Sodium</keyword>
<evidence type="ECO:0000313" key="13">
    <source>
        <dbReference type="EMBL" id="PNH04031.1"/>
    </source>
</evidence>
<dbReference type="GO" id="GO:0098719">
    <property type="term" value="P:sodium ion import across plasma membrane"/>
    <property type="evidence" value="ECO:0007669"/>
    <property type="project" value="TreeGrafter"/>
</dbReference>
<feature type="transmembrane region" description="Helical" evidence="11">
    <location>
        <begin position="106"/>
        <end position="124"/>
    </location>
</feature>
<feature type="transmembrane region" description="Helical" evidence="11">
    <location>
        <begin position="161"/>
        <end position="187"/>
    </location>
</feature>
<dbReference type="AlphaFoldDB" id="A0A2J7ZUT4"/>
<evidence type="ECO:0000259" key="12">
    <source>
        <dbReference type="Pfam" id="PF00999"/>
    </source>
</evidence>
<proteinExistence type="predicted"/>
<dbReference type="PANTHER" id="PTHR10110:SF197">
    <property type="entry name" value="SODIUM_HYDROGEN EXCHANGER"/>
    <property type="match status" value="1"/>
</dbReference>
<keyword evidence="4 11" id="KW-1133">Transmembrane helix</keyword>
<dbReference type="PANTHER" id="PTHR10110">
    <property type="entry name" value="SODIUM/HYDROGEN EXCHANGER"/>
    <property type="match status" value="1"/>
</dbReference>
<dbReference type="EMBL" id="PGGS01000433">
    <property type="protein sequence ID" value="PNH04031.1"/>
    <property type="molecule type" value="Genomic_DNA"/>
</dbReference>
<keyword evidence="7 11" id="KW-0472">Membrane</keyword>
<name>A0A2J7ZUT4_9CHLO</name>
<gene>
    <name evidence="13" type="ORF">TSOC_009852</name>
</gene>
<evidence type="ECO:0000256" key="4">
    <source>
        <dbReference type="ARBA" id="ARBA00022989"/>
    </source>
</evidence>
<dbReference type="InterPro" id="IPR038770">
    <property type="entry name" value="Na+/solute_symporter_sf"/>
</dbReference>
<keyword evidence="3 11" id="KW-0812">Transmembrane</keyword>
<feature type="domain" description="Cation/H+ exchanger transmembrane" evidence="12">
    <location>
        <begin position="152"/>
        <end position="267"/>
    </location>
</feature>
<evidence type="ECO:0000256" key="10">
    <source>
        <dbReference type="ARBA" id="ARBA00047912"/>
    </source>
</evidence>
<evidence type="ECO:0000256" key="5">
    <source>
        <dbReference type="ARBA" id="ARBA00023053"/>
    </source>
</evidence>
<dbReference type="OrthoDB" id="196264at2759"/>
<dbReference type="GO" id="GO:0015385">
    <property type="term" value="F:sodium:proton antiporter activity"/>
    <property type="evidence" value="ECO:0007669"/>
    <property type="project" value="InterPro"/>
</dbReference>
<keyword evidence="2" id="KW-0813">Transport</keyword>
<feature type="transmembrane region" description="Helical" evidence="11">
    <location>
        <begin position="248"/>
        <end position="269"/>
    </location>
</feature>
<evidence type="ECO:0000313" key="14">
    <source>
        <dbReference type="Proteomes" id="UP000236333"/>
    </source>
</evidence>
<comment type="catalytic activity">
    <reaction evidence="10">
        <text>K(+)(in) + H(+)(out) = K(+)(out) + H(+)(in)</text>
        <dbReference type="Rhea" id="RHEA:29467"/>
        <dbReference type="ChEBI" id="CHEBI:15378"/>
        <dbReference type="ChEBI" id="CHEBI:29103"/>
    </reaction>
</comment>
<accession>A0A2J7ZUT4</accession>
<feature type="non-terminal residue" evidence="13">
    <location>
        <position position="273"/>
    </location>
</feature>
<keyword evidence="6" id="KW-0406">Ion transport</keyword>
<dbReference type="Pfam" id="PF00999">
    <property type="entry name" value="Na_H_Exchanger"/>
    <property type="match status" value="1"/>
</dbReference>
<evidence type="ECO:0000256" key="7">
    <source>
        <dbReference type="ARBA" id="ARBA00023136"/>
    </source>
</evidence>
<dbReference type="PRINTS" id="PR01084">
    <property type="entry name" value="NAHEXCHNGR"/>
</dbReference>
<evidence type="ECO:0000256" key="2">
    <source>
        <dbReference type="ARBA" id="ARBA00022448"/>
    </source>
</evidence>
<sequence length="273" mass="29520">MADVDTHALSQAAFLVILLVTVLLGYIIRLTGFKYATEGSAALLVGVATGGVMAAYYWLLDPEHHLPGRLVEFDEAIFFQTLLPPIIFSAGFSVKKKLFFRNFITLMLFGVGGTLFMAAVLAAGSQRIMAWGAEQAGNLPYSSDDAQELRLRDVGVLALQFLRLFALSTALGLAVGVASAAVIRWLFRRPSPDREVLVVALMGLAAYFLAEGAGLSAILSVFFCGIAMSHYTWHNLSPAAKVITRHGFHVISTACEVVLFVYAGLDVWVTAAW</sequence>
<evidence type="ECO:0000256" key="11">
    <source>
        <dbReference type="SAM" id="Phobius"/>
    </source>
</evidence>
<keyword evidence="14" id="KW-1185">Reference proteome</keyword>
<feature type="transmembrane region" description="Helical" evidence="11">
    <location>
        <begin position="41"/>
        <end position="60"/>
    </location>
</feature>
<dbReference type="InterPro" id="IPR018422">
    <property type="entry name" value="Cation/H_exchanger_CPA1"/>
</dbReference>
<reference evidence="13 14" key="1">
    <citation type="journal article" date="2017" name="Mol. Biol. Evol.">
        <title>The 4-celled Tetrabaena socialis nuclear genome reveals the essential components for genetic control of cell number at the origin of multicellularity in the volvocine lineage.</title>
        <authorList>
            <person name="Featherston J."/>
            <person name="Arakaki Y."/>
            <person name="Hanschen E.R."/>
            <person name="Ferris P.J."/>
            <person name="Michod R.E."/>
            <person name="Olson B.J.S.C."/>
            <person name="Nozaki H."/>
            <person name="Durand P.M."/>
        </authorList>
    </citation>
    <scope>NUCLEOTIDE SEQUENCE [LARGE SCALE GENOMIC DNA]</scope>
    <source>
        <strain evidence="13 14">NIES-571</strain>
    </source>
</reference>
<dbReference type="InterPro" id="IPR006153">
    <property type="entry name" value="Cation/H_exchanger_TM"/>
</dbReference>
<evidence type="ECO:0000256" key="8">
    <source>
        <dbReference type="ARBA" id="ARBA00023201"/>
    </source>
</evidence>
<dbReference type="Gene3D" id="1.20.1530.20">
    <property type="match status" value="1"/>
</dbReference>
<dbReference type="GO" id="GO:0015386">
    <property type="term" value="F:potassium:proton antiporter activity"/>
    <property type="evidence" value="ECO:0007669"/>
    <property type="project" value="TreeGrafter"/>
</dbReference>
<dbReference type="GO" id="GO:0005886">
    <property type="term" value="C:plasma membrane"/>
    <property type="evidence" value="ECO:0007669"/>
    <property type="project" value="TreeGrafter"/>
</dbReference>
<dbReference type="InterPro" id="IPR004709">
    <property type="entry name" value="NaH_exchanger"/>
</dbReference>
<comment type="catalytic activity">
    <reaction evidence="9">
        <text>Na(+)(in) + H(+)(out) = Na(+)(out) + H(+)(in)</text>
        <dbReference type="Rhea" id="RHEA:29419"/>
        <dbReference type="ChEBI" id="CHEBI:15378"/>
        <dbReference type="ChEBI" id="CHEBI:29101"/>
    </reaction>
</comment>
<evidence type="ECO:0000256" key="3">
    <source>
        <dbReference type="ARBA" id="ARBA00022692"/>
    </source>
</evidence>
<protein>
    <submittedName>
        <fullName evidence="13">Sodium/hydrogen exchanger 3</fullName>
    </submittedName>
</protein>
<evidence type="ECO:0000256" key="6">
    <source>
        <dbReference type="ARBA" id="ARBA00023065"/>
    </source>
</evidence>
<organism evidence="13 14">
    <name type="scientific">Tetrabaena socialis</name>
    <dbReference type="NCBI Taxonomy" id="47790"/>
    <lineage>
        <taxon>Eukaryota</taxon>
        <taxon>Viridiplantae</taxon>
        <taxon>Chlorophyta</taxon>
        <taxon>core chlorophytes</taxon>
        <taxon>Chlorophyceae</taxon>
        <taxon>CS clade</taxon>
        <taxon>Chlamydomonadales</taxon>
        <taxon>Tetrabaenaceae</taxon>
        <taxon>Tetrabaena</taxon>
    </lineage>
</organism>
<feature type="transmembrane region" description="Helical" evidence="11">
    <location>
        <begin position="199"/>
        <end position="228"/>
    </location>
</feature>
<feature type="transmembrane region" description="Helical" evidence="11">
    <location>
        <begin position="76"/>
        <end position="94"/>
    </location>
</feature>
<comment type="caution">
    <text evidence="13">The sequence shown here is derived from an EMBL/GenBank/DDBJ whole genome shotgun (WGS) entry which is preliminary data.</text>
</comment>
<dbReference type="GO" id="GO:0051453">
    <property type="term" value="P:regulation of intracellular pH"/>
    <property type="evidence" value="ECO:0007669"/>
    <property type="project" value="TreeGrafter"/>
</dbReference>
<keyword evidence="8" id="KW-0739">Sodium transport</keyword>
<dbReference type="Proteomes" id="UP000236333">
    <property type="component" value="Unassembled WGS sequence"/>
</dbReference>